<name>A0A2P4Q103_RHIID</name>
<dbReference type="Proteomes" id="UP000018888">
    <property type="component" value="Unassembled WGS sequence"/>
</dbReference>
<dbReference type="EMBL" id="AUPC02000109">
    <property type="protein sequence ID" value="POG71310.1"/>
    <property type="molecule type" value="Genomic_DNA"/>
</dbReference>
<comment type="caution">
    <text evidence="1">The sequence shown here is derived from an EMBL/GenBank/DDBJ whole genome shotgun (WGS) entry which is preliminary data.</text>
</comment>
<reference evidence="1 2" key="2">
    <citation type="journal article" date="2018" name="New Phytol.">
        <title>High intraspecific genome diversity in the model arbuscular mycorrhizal symbiont Rhizophagus irregularis.</title>
        <authorList>
            <person name="Chen E.C.H."/>
            <person name="Morin E."/>
            <person name="Beaudet D."/>
            <person name="Noel J."/>
            <person name="Yildirir G."/>
            <person name="Ndikumana S."/>
            <person name="Charron P."/>
            <person name="St-Onge C."/>
            <person name="Giorgi J."/>
            <person name="Kruger M."/>
            <person name="Marton T."/>
            <person name="Ropars J."/>
            <person name="Grigoriev I.V."/>
            <person name="Hainaut M."/>
            <person name="Henrissat B."/>
            <person name="Roux C."/>
            <person name="Martin F."/>
            <person name="Corradi N."/>
        </authorList>
    </citation>
    <scope>NUCLEOTIDE SEQUENCE [LARGE SCALE GENOMIC DNA]</scope>
    <source>
        <strain evidence="1 2">DAOM 197198</strain>
    </source>
</reference>
<accession>A0A2P4Q103</accession>
<proteinExistence type="predicted"/>
<sequence length="61" mass="7262">MDRKDAILYYFDIEKDNNLAFHTPKLPLPKGGSRVMIQCLCDIKTFTRYLFHFFYPSQISL</sequence>
<keyword evidence="2" id="KW-1185">Reference proteome</keyword>
<evidence type="ECO:0000313" key="1">
    <source>
        <dbReference type="EMBL" id="POG71310.1"/>
    </source>
</evidence>
<reference evidence="1 2" key="1">
    <citation type="journal article" date="2013" name="Proc. Natl. Acad. Sci. U.S.A.">
        <title>Genome of an arbuscular mycorrhizal fungus provides insight into the oldest plant symbiosis.</title>
        <authorList>
            <person name="Tisserant E."/>
            <person name="Malbreil M."/>
            <person name="Kuo A."/>
            <person name="Kohler A."/>
            <person name="Symeonidi A."/>
            <person name="Balestrini R."/>
            <person name="Charron P."/>
            <person name="Duensing N."/>
            <person name="Frei Dit Frey N."/>
            <person name="Gianinazzi-Pearson V."/>
            <person name="Gilbert L.B."/>
            <person name="Handa Y."/>
            <person name="Herr J.R."/>
            <person name="Hijri M."/>
            <person name="Koul R."/>
            <person name="Kawaguchi M."/>
            <person name="Krajinski F."/>
            <person name="Lammers P.J."/>
            <person name="Masclaux F.G."/>
            <person name="Murat C."/>
            <person name="Morin E."/>
            <person name="Ndikumana S."/>
            <person name="Pagni M."/>
            <person name="Petitpierre D."/>
            <person name="Requena N."/>
            <person name="Rosikiewicz P."/>
            <person name="Riley R."/>
            <person name="Saito K."/>
            <person name="San Clemente H."/>
            <person name="Shapiro H."/>
            <person name="van Tuinen D."/>
            <person name="Becard G."/>
            <person name="Bonfante P."/>
            <person name="Paszkowski U."/>
            <person name="Shachar-Hill Y.Y."/>
            <person name="Tuskan G.A."/>
            <person name="Young P.W."/>
            <person name="Sanders I.R."/>
            <person name="Henrissat B."/>
            <person name="Rensing S.A."/>
            <person name="Grigoriev I.V."/>
            <person name="Corradi N."/>
            <person name="Roux C."/>
            <person name="Martin F."/>
        </authorList>
    </citation>
    <scope>NUCLEOTIDE SEQUENCE [LARGE SCALE GENOMIC DNA]</scope>
    <source>
        <strain evidence="1 2">DAOM 197198</strain>
    </source>
</reference>
<dbReference type="AlphaFoldDB" id="A0A2P4Q103"/>
<gene>
    <name evidence="1" type="ORF">GLOIN_2v1606589</name>
</gene>
<protein>
    <submittedName>
        <fullName evidence="1">Uncharacterized protein</fullName>
    </submittedName>
</protein>
<evidence type="ECO:0000313" key="2">
    <source>
        <dbReference type="Proteomes" id="UP000018888"/>
    </source>
</evidence>
<organism evidence="1 2">
    <name type="scientific">Rhizophagus irregularis (strain DAOM 181602 / DAOM 197198 / MUCL 43194)</name>
    <name type="common">Arbuscular mycorrhizal fungus</name>
    <name type="synonym">Glomus intraradices</name>
    <dbReference type="NCBI Taxonomy" id="747089"/>
    <lineage>
        <taxon>Eukaryota</taxon>
        <taxon>Fungi</taxon>
        <taxon>Fungi incertae sedis</taxon>
        <taxon>Mucoromycota</taxon>
        <taxon>Glomeromycotina</taxon>
        <taxon>Glomeromycetes</taxon>
        <taxon>Glomerales</taxon>
        <taxon>Glomeraceae</taxon>
        <taxon>Rhizophagus</taxon>
    </lineage>
</organism>